<dbReference type="AlphaFoldDB" id="A0A381Z7I2"/>
<protein>
    <recommendedName>
        <fullName evidence="2">Outer membrane protein beta-barrel domain-containing protein</fullName>
    </recommendedName>
</protein>
<proteinExistence type="predicted"/>
<accession>A0A381Z7I2</accession>
<sequence length="229" mass="25157">MSGDKISSSLSHAWLSMIRLLFVPLLSLSLIISAPPSLALGDFDGEAGGFWWLVDSEDLFDTSLNTQATGAYANVWWRQTWGIHSALYRVGEEKVNMAPDQQLVVDLERRLLSATDNTYLAAGLGWEKNRFGDEGSASGPRVSADARIGLLGALYVYGRAGWAPDLNHLGRREDISSISVETGLVLDPLPFLSLRAAYRYHITDYTEVTTSTDLRESSYGVLFGGGIHW</sequence>
<dbReference type="SUPFAM" id="SSF56925">
    <property type="entry name" value="OMPA-like"/>
    <property type="match status" value="1"/>
</dbReference>
<organism evidence="1">
    <name type="scientific">marine metagenome</name>
    <dbReference type="NCBI Taxonomy" id="408172"/>
    <lineage>
        <taxon>unclassified sequences</taxon>
        <taxon>metagenomes</taxon>
        <taxon>ecological metagenomes</taxon>
    </lineage>
</organism>
<gene>
    <name evidence="1" type="ORF">METZ01_LOCUS138100</name>
</gene>
<evidence type="ECO:0008006" key="2">
    <source>
        <dbReference type="Google" id="ProtNLM"/>
    </source>
</evidence>
<name>A0A381Z7I2_9ZZZZ</name>
<dbReference type="EMBL" id="UINC01020261">
    <property type="protein sequence ID" value="SVA85246.1"/>
    <property type="molecule type" value="Genomic_DNA"/>
</dbReference>
<evidence type="ECO:0000313" key="1">
    <source>
        <dbReference type="EMBL" id="SVA85246.1"/>
    </source>
</evidence>
<dbReference type="InterPro" id="IPR011250">
    <property type="entry name" value="OMP/PagP_B-barrel"/>
</dbReference>
<reference evidence="1" key="1">
    <citation type="submission" date="2018-05" db="EMBL/GenBank/DDBJ databases">
        <authorList>
            <person name="Lanie J.A."/>
            <person name="Ng W.-L."/>
            <person name="Kazmierczak K.M."/>
            <person name="Andrzejewski T.M."/>
            <person name="Davidsen T.M."/>
            <person name="Wayne K.J."/>
            <person name="Tettelin H."/>
            <person name="Glass J.I."/>
            <person name="Rusch D."/>
            <person name="Podicherti R."/>
            <person name="Tsui H.-C.T."/>
            <person name="Winkler M.E."/>
        </authorList>
    </citation>
    <scope>NUCLEOTIDE SEQUENCE</scope>
</reference>